<protein>
    <submittedName>
        <fullName evidence="2">MobC</fullName>
    </submittedName>
</protein>
<reference evidence="2" key="1">
    <citation type="journal article" date="2008" name="Plasmid">
        <title>Molecular characterization of a cryptic plasmid from the psychrotrophic antarctic bacterium Pseudoalteromonas sp. 643A.</title>
        <authorList>
            <person name="Cieslinski H."/>
            <person name="Werbowy K."/>
            <person name="Kur J."/>
            <person name="Turkiewicz M."/>
        </authorList>
    </citation>
    <scope>NUCLEOTIDE SEQUENCE</scope>
    <source>
        <strain evidence="2">643A</strain>
        <plasmid evidence="2">pKW1</plasmid>
    </source>
</reference>
<proteinExistence type="predicted"/>
<evidence type="ECO:0000313" key="2">
    <source>
        <dbReference type="EMBL" id="ACC99589.1"/>
    </source>
</evidence>
<dbReference type="EMBL" id="EU636993">
    <property type="protein sequence ID" value="ACC99589.1"/>
    <property type="molecule type" value="Genomic_DNA"/>
</dbReference>
<dbReference type="AlphaFoldDB" id="B2ZC65"/>
<evidence type="ECO:0000256" key="1">
    <source>
        <dbReference type="SAM" id="MobiDB-lite"/>
    </source>
</evidence>
<accession>B2ZC65</accession>
<name>B2ZC65_9GAMM</name>
<keyword evidence="2" id="KW-0614">Plasmid</keyword>
<feature type="region of interest" description="Disordered" evidence="1">
    <location>
        <begin position="1"/>
        <end position="26"/>
    </location>
</feature>
<sequence>MPVRGNPLTPKTLRTSPMSDEKPTKKIRDRHIQIRLTDAEFSEIKIRAGELGTSTFLRQLALNQKIEQPKPKAKKVIHAADPELVRHVAWVGNNMNQIAKHLNLGNQVDNEVLMTLVKIQADLDTELQRIMSDDR</sequence>
<dbReference type="InterPro" id="IPR053842">
    <property type="entry name" value="NikA-like"/>
</dbReference>
<dbReference type="Pfam" id="PF21983">
    <property type="entry name" value="NikA-like"/>
    <property type="match status" value="1"/>
</dbReference>
<organism evidence="2">
    <name type="scientific">Pseudoalteromonas sp. 643A</name>
    <dbReference type="NCBI Taxonomy" id="336179"/>
    <lineage>
        <taxon>Bacteria</taxon>
        <taxon>Pseudomonadati</taxon>
        <taxon>Pseudomonadota</taxon>
        <taxon>Gammaproteobacteria</taxon>
        <taxon>Alteromonadales</taxon>
        <taxon>Pseudoalteromonadaceae</taxon>
        <taxon>Pseudoalteromonas</taxon>
    </lineage>
</organism>
<geneLocation type="plasmid" evidence="2">
    <name>pKW1</name>
</geneLocation>
<gene>
    <name evidence="2" type="primary">mobC</name>
</gene>